<dbReference type="HAMAP" id="MF_00260">
    <property type="entry name" value="Porphobil_deam"/>
    <property type="match status" value="1"/>
</dbReference>
<dbReference type="PROSITE" id="PS00533">
    <property type="entry name" value="PORPHOBILINOGEN_DEAM"/>
    <property type="match status" value="1"/>
</dbReference>
<evidence type="ECO:0000256" key="7">
    <source>
        <dbReference type="ARBA" id="ARBA00048169"/>
    </source>
</evidence>
<dbReference type="AlphaFoldDB" id="A0A1L3JE83"/>
<comment type="function">
    <text evidence="1 8">Tetrapolymerization of the monopyrrole PBG into the hydroxymethylbilane pre-uroporphyrinogen in several discrete steps.</text>
</comment>
<keyword evidence="6 8" id="KW-0627">Porphyrin biosynthesis</keyword>
<comment type="catalytic activity">
    <reaction evidence="7 8">
        <text>4 porphobilinogen + H2O = hydroxymethylbilane + 4 NH4(+)</text>
        <dbReference type="Rhea" id="RHEA:13185"/>
        <dbReference type="ChEBI" id="CHEBI:15377"/>
        <dbReference type="ChEBI" id="CHEBI:28938"/>
        <dbReference type="ChEBI" id="CHEBI:57845"/>
        <dbReference type="ChEBI" id="CHEBI:58126"/>
        <dbReference type="EC" id="2.5.1.61"/>
    </reaction>
</comment>
<dbReference type="PRINTS" id="PR00151">
    <property type="entry name" value="PORPHBDMNASE"/>
</dbReference>
<proteinExistence type="inferred from homology"/>
<evidence type="ECO:0000256" key="4">
    <source>
        <dbReference type="ARBA" id="ARBA00011245"/>
    </source>
</evidence>
<comment type="similarity">
    <text evidence="3 8">Belongs to the HMBS family.</text>
</comment>
<dbReference type="PANTHER" id="PTHR11557:SF0">
    <property type="entry name" value="PORPHOBILINOGEN DEAMINASE"/>
    <property type="match status" value="1"/>
</dbReference>
<dbReference type="GO" id="GO:0005737">
    <property type="term" value="C:cytoplasm"/>
    <property type="evidence" value="ECO:0007669"/>
    <property type="project" value="UniProtKB-UniRule"/>
</dbReference>
<dbReference type="InterPro" id="IPR022418">
    <property type="entry name" value="Porphobilinogen_deaminase_C"/>
</dbReference>
<sequence>MPKKNLFPSKNSPLRIGTRSSPLAMAQAKMVAHAIIAAHHLDNDAILLTPMLSQGDIVTDRPIADIGGKAVWSKELERALLHDEIDVAVHSMKDVETPRPSGLAITACLPRDDVRDCIIGVNRIDDLPQGATIGTSSPRRAAQIKHIRPDLITVPIRGNVATRLDKLAKGEAEATFLAAAGLDRLGLNKQNIGVNFGHIDVDVMLPAASQGAIGIESLADNAMVNDLLYAINHPPTYECVMAERALIRALNGNCHSPIAAFAQQKNGEMLLQAELFSEDGTEHIASAIIIAEHEMDMVQEKADILAQRLFDMASPMLRAQYGQ</sequence>
<gene>
    <name evidence="8" type="primary">hemC</name>
    <name evidence="11" type="ORF">LPB140_00075</name>
</gene>
<name>A0A1L3JE83_9SPHN</name>
<evidence type="ECO:0000313" key="11">
    <source>
        <dbReference type="EMBL" id="APG63409.1"/>
    </source>
</evidence>
<dbReference type="SUPFAM" id="SSF53850">
    <property type="entry name" value="Periplasmic binding protein-like II"/>
    <property type="match status" value="1"/>
</dbReference>
<organism evidence="11 12">
    <name type="scientific">Sphingorhabdus lutea</name>
    <dbReference type="NCBI Taxonomy" id="1913578"/>
    <lineage>
        <taxon>Bacteria</taxon>
        <taxon>Pseudomonadati</taxon>
        <taxon>Pseudomonadota</taxon>
        <taxon>Alphaproteobacteria</taxon>
        <taxon>Sphingomonadales</taxon>
        <taxon>Sphingomonadaceae</taxon>
        <taxon>Sphingorhabdus</taxon>
    </lineage>
</organism>
<dbReference type="InterPro" id="IPR000860">
    <property type="entry name" value="HemC"/>
</dbReference>
<dbReference type="Proteomes" id="UP000242561">
    <property type="component" value="Chromosome"/>
</dbReference>
<dbReference type="STRING" id="1913578.LPB140_00075"/>
<evidence type="ECO:0000256" key="8">
    <source>
        <dbReference type="HAMAP-Rule" id="MF_00260"/>
    </source>
</evidence>
<dbReference type="InterPro" id="IPR036803">
    <property type="entry name" value="Porphobilinogen_deaminase_C_sf"/>
</dbReference>
<evidence type="ECO:0000259" key="9">
    <source>
        <dbReference type="Pfam" id="PF01379"/>
    </source>
</evidence>
<evidence type="ECO:0000256" key="6">
    <source>
        <dbReference type="ARBA" id="ARBA00023244"/>
    </source>
</evidence>
<dbReference type="InterPro" id="IPR022417">
    <property type="entry name" value="Porphobilin_deaminase_N"/>
</dbReference>
<reference evidence="11 12" key="1">
    <citation type="submission" date="2016-11" db="EMBL/GenBank/DDBJ databases">
        <title>Sphingorhabdus sp. LPB0140, isolated from marine environment.</title>
        <authorList>
            <person name="Kim E."/>
            <person name="Yi H."/>
        </authorList>
    </citation>
    <scope>NUCLEOTIDE SEQUENCE [LARGE SCALE GENOMIC DNA]</scope>
    <source>
        <strain evidence="11 12">LPB0140</strain>
    </source>
</reference>
<comment type="pathway">
    <text evidence="2">Porphyrin-containing compound metabolism; protoporphyrin-IX biosynthesis; coproporphyrinogen-III from 5-aminolevulinate: step 2/4.</text>
</comment>
<comment type="miscellaneous">
    <text evidence="8">The porphobilinogen subunits are added to the dipyrromethane group.</text>
</comment>
<evidence type="ECO:0000256" key="1">
    <source>
        <dbReference type="ARBA" id="ARBA00002869"/>
    </source>
</evidence>
<dbReference type="EMBL" id="CP018154">
    <property type="protein sequence ID" value="APG63409.1"/>
    <property type="molecule type" value="Genomic_DNA"/>
</dbReference>
<dbReference type="GO" id="GO:0006782">
    <property type="term" value="P:protoporphyrinogen IX biosynthetic process"/>
    <property type="evidence" value="ECO:0007669"/>
    <property type="project" value="UniProtKB-UniRule"/>
</dbReference>
<evidence type="ECO:0000259" key="10">
    <source>
        <dbReference type="Pfam" id="PF03900"/>
    </source>
</evidence>
<feature type="domain" description="Porphobilinogen deaminase N-terminal" evidence="9">
    <location>
        <begin position="14"/>
        <end position="224"/>
    </location>
</feature>
<dbReference type="GO" id="GO:0004418">
    <property type="term" value="F:hydroxymethylbilane synthase activity"/>
    <property type="evidence" value="ECO:0007669"/>
    <property type="project" value="UniProtKB-UniRule"/>
</dbReference>
<dbReference type="PANTHER" id="PTHR11557">
    <property type="entry name" value="PORPHOBILINOGEN DEAMINASE"/>
    <property type="match status" value="1"/>
</dbReference>
<dbReference type="Gene3D" id="3.40.190.10">
    <property type="entry name" value="Periplasmic binding protein-like II"/>
    <property type="match status" value="2"/>
</dbReference>
<evidence type="ECO:0000256" key="3">
    <source>
        <dbReference type="ARBA" id="ARBA00005638"/>
    </source>
</evidence>
<feature type="domain" description="Porphobilinogen deaminase C-terminal" evidence="10">
    <location>
        <begin position="238"/>
        <end position="287"/>
    </location>
</feature>
<dbReference type="FunFam" id="3.40.190.10:FF:000005">
    <property type="entry name" value="Porphobilinogen deaminase"/>
    <property type="match status" value="1"/>
</dbReference>
<dbReference type="UniPathway" id="UPA00251">
    <property type="reaction ID" value="UER00319"/>
</dbReference>
<dbReference type="KEGG" id="sphl:LPB140_00075"/>
<dbReference type="Gene3D" id="3.30.160.40">
    <property type="entry name" value="Porphobilinogen deaminase, C-terminal domain"/>
    <property type="match status" value="1"/>
</dbReference>
<dbReference type="NCBIfam" id="TIGR00212">
    <property type="entry name" value="hemC"/>
    <property type="match status" value="1"/>
</dbReference>
<evidence type="ECO:0000256" key="2">
    <source>
        <dbReference type="ARBA" id="ARBA00004735"/>
    </source>
</evidence>
<comment type="cofactor">
    <cofactor evidence="8">
        <name>dipyrromethane</name>
        <dbReference type="ChEBI" id="CHEBI:60342"/>
    </cofactor>
    <text evidence="8">Binds 1 dipyrromethane group covalently.</text>
</comment>
<dbReference type="PIRSF" id="PIRSF001438">
    <property type="entry name" value="4pyrrol_synth_OHMeBilane_synth"/>
    <property type="match status" value="1"/>
</dbReference>
<dbReference type="InterPro" id="IPR022419">
    <property type="entry name" value="Porphobilin_deaminase_cofac_BS"/>
</dbReference>
<dbReference type="SUPFAM" id="SSF54782">
    <property type="entry name" value="Porphobilinogen deaminase (hydroxymethylbilane synthase), C-terminal domain"/>
    <property type="match status" value="1"/>
</dbReference>
<accession>A0A1L3JE83</accession>
<dbReference type="Pfam" id="PF01379">
    <property type="entry name" value="Porphobil_deam"/>
    <property type="match status" value="1"/>
</dbReference>
<dbReference type="Pfam" id="PF03900">
    <property type="entry name" value="Porphobil_deamC"/>
    <property type="match status" value="1"/>
</dbReference>
<protein>
    <recommendedName>
        <fullName evidence="8">Porphobilinogen deaminase</fullName>
        <shortName evidence="8">PBG</shortName>
        <ecNumber evidence="8">2.5.1.61</ecNumber>
    </recommendedName>
    <alternativeName>
        <fullName evidence="8">Hydroxymethylbilane synthase</fullName>
        <shortName evidence="8">HMBS</shortName>
    </alternativeName>
    <alternativeName>
        <fullName evidence="8">Pre-uroporphyrinogen synthase</fullName>
    </alternativeName>
</protein>
<dbReference type="EC" id="2.5.1.61" evidence="8"/>
<keyword evidence="5 8" id="KW-0808">Transferase</keyword>
<evidence type="ECO:0000313" key="12">
    <source>
        <dbReference type="Proteomes" id="UP000242561"/>
    </source>
</evidence>
<evidence type="ECO:0000256" key="5">
    <source>
        <dbReference type="ARBA" id="ARBA00022679"/>
    </source>
</evidence>
<feature type="modified residue" description="S-(dipyrrolylmethanemethyl)cysteine" evidence="8">
    <location>
        <position position="254"/>
    </location>
</feature>
<comment type="subunit">
    <text evidence="4 8">Monomer.</text>
</comment>
<keyword evidence="12" id="KW-1185">Reference proteome</keyword>
<dbReference type="OrthoDB" id="9810298at2"/>